<protein>
    <submittedName>
        <fullName evidence="1">Uncharacterized protein</fullName>
    </submittedName>
</protein>
<proteinExistence type="evidence at transcript level"/>
<evidence type="ECO:0000313" key="1">
    <source>
        <dbReference type="EMBL" id="AFK48723.1"/>
    </source>
</evidence>
<name>I3T881_LOTJA</name>
<dbReference type="EMBL" id="BT148929">
    <property type="protein sequence ID" value="AFK48723.1"/>
    <property type="molecule type" value="mRNA"/>
</dbReference>
<reference evidence="1" key="1">
    <citation type="submission" date="2012-05" db="EMBL/GenBank/DDBJ databases">
        <authorList>
            <person name="Krishnakumar V."/>
            <person name="Cheung F."/>
            <person name="Xiao Y."/>
            <person name="Chan A."/>
            <person name="Moskal W.A."/>
            <person name="Town C.D."/>
        </authorList>
    </citation>
    <scope>NUCLEOTIDE SEQUENCE</scope>
</reference>
<sequence length="78" mass="8819">MNRDSSLPLLVPPPSPPIFNRVVTVGMSRFCRRHHCGRGSSHPRSPFLHRILLPSRSALPLPQVLDPSLRHLCFISFL</sequence>
<organism evidence="1">
    <name type="scientific">Lotus japonicus</name>
    <name type="common">Lotus corniculatus var. japonicus</name>
    <dbReference type="NCBI Taxonomy" id="34305"/>
    <lineage>
        <taxon>Eukaryota</taxon>
        <taxon>Viridiplantae</taxon>
        <taxon>Streptophyta</taxon>
        <taxon>Embryophyta</taxon>
        <taxon>Tracheophyta</taxon>
        <taxon>Spermatophyta</taxon>
        <taxon>Magnoliopsida</taxon>
        <taxon>eudicotyledons</taxon>
        <taxon>Gunneridae</taxon>
        <taxon>Pentapetalae</taxon>
        <taxon>rosids</taxon>
        <taxon>fabids</taxon>
        <taxon>Fabales</taxon>
        <taxon>Fabaceae</taxon>
        <taxon>Papilionoideae</taxon>
        <taxon>50 kb inversion clade</taxon>
        <taxon>NPAAA clade</taxon>
        <taxon>Hologalegina</taxon>
        <taxon>robinioid clade</taxon>
        <taxon>Loteae</taxon>
        <taxon>Lotus</taxon>
    </lineage>
</organism>
<dbReference type="AlphaFoldDB" id="I3T881"/>
<accession>I3T881</accession>